<dbReference type="Gene3D" id="3.30.470.20">
    <property type="entry name" value="ATP-grasp fold, B domain"/>
    <property type="match status" value="1"/>
</dbReference>
<dbReference type="PANTHER" id="PTHR43585:SF2">
    <property type="entry name" value="ATP-GRASP ENZYME FSQD"/>
    <property type="match status" value="1"/>
</dbReference>
<gene>
    <name evidence="6" type="ORF">ACFH04_06970</name>
</gene>
<name>A0ABV6TCF9_9ACTN</name>
<dbReference type="Gene3D" id="3.40.50.20">
    <property type="match status" value="1"/>
</dbReference>
<evidence type="ECO:0000256" key="4">
    <source>
        <dbReference type="PROSITE-ProRule" id="PRU00409"/>
    </source>
</evidence>
<feature type="domain" description="ATP-grasp" evidence="5">
    <location>
        <begin position="129"/>
        <end position="333"/>
    </location>
</feature>
<accession>A0ABV6TCF9</accession>
<dbReference type="RefSeq" id="WP_394317250.1">
    <property type="nucleotide sequence ID" value="NZ_JBHMQV010000007.1"/>
</dbReference>
<evidence type="ECO:0000256" key="2">
    <source>
        <dbReference type="ARBA" id="ARBA00022741"/>
    </source>
</evidence>
<reference evidence="6 7" key="1">
    <citation type="submission" date="2024-09" db="EMBL/GenBank/DDBJ databases">
        <authorList>
            <person name="Sun Q."/>
            <person name="Mori K."/>
        </authorList>
    </citation>
    <scope>NUCLEOTIDE SEQUENCE [LARGE SCALE GENOMIC DNA]</scope>
    <source>
        <strain evidence="6 7">JCM 4557</strain>
    </source>
</reference>
<protein>
    <submittedName>
        <fullName evidence="6">Acetyl-CoA carboxylase biotin carboxylase subunit family protein</fullName>
    </submittedName>
</protein>
<keyword evidence="7" id="KW-1185">Reference proteome</keyword>
<dbReference type="Proteomes" id="UP001589887">
    <property type="component" value="Unassembled WGS sequence"/>
</dbReference>
<keyword evidence="3 4" id="KW-0067">ATP-binding</keyword>
<dbReference type="Pfam" id="PF13535">
    <property type="entry name" value="ATP-grasp_4"/>
    <property type="match status" value="1"/>
</dbReference>
<proteinExistence type="predicted"/>
<organism evidence="6 7">
    <name type="scientific">Streptomyces noboritoensis</name>
    <dbReference type="NCBI Taxonomy" id="67337"/>
    <lineage>
        <taxon>Bacteria</taxon>
        <taxon>Bacillati</taxon>
        <taxon>Actinomycetota</taxon>
        <taxon>Actinomycetes</taxon>
        <taxon>Kitasatosporales</taxon>
        <taxon>Streptomycetaceae</taxon>
        <taxon>Streptomyces</taxon>
    </lineage>
</organism>
<evidence type="ECO:0000313" key="6">
    <source>
        <dbReference type="EMBL" id="MFC0843476.1"/>
    </source>
</evidence>
<dbReference type="InterPro" id="IPR011761">
    <property type="entry name" value="ATP-grasp"/>
</dbReference>
<keyword evidence="1" id="KW-0436">Ligase</keyword>
<dbReference type="PANTHER" id="PTHR43585">
    <property type="entry name" value="FUMIPYRROLE BIOSYNTHESIS PROTEIN C"/>
    <property type="match status" value="1"/>
</dbReference>
<dbReference type="SUPFAM" id="SSF56059">
    <property type="entry name" value="Glutathione synthetase ATP-binding domain-like"/>
    <property type="match status" value="1"/>
</dbReference>
<evidence type="ECO:0000313" key="7">
    <source>
        <dbReference type="Proteomes" id="UP001589887"/>
    </source>
</evidence>
<evidence type="ECO:0000256" key="3">
    <source>
        <dbReference type="ARBA" id="ARBA00022840"/>
    </source>
</evidence>
<dbReference type="InterPro" id="IPR052032">
    <property type="entry name" value="ATP-dep_AA_Ligase"/>
</dbReference>
<dbReference type="PROSITE" id="PS50975">
    <property type="entry name" value="ATP_GRASP"/>
    <property type="match status" value="1"/>
</dbReference>
<evidence type="ECO:0000259" key="5">
    <source>
        <dbReference type="PROSITE" id="PS50975"/>
    </source>
</evidence>
<dbReference type="EMBL" id="JBHMQV010000007">
    <property type="protein sequence ID" value="MFC0843476.1"/>
    <property type="molecule type" value="Genomic_DNA"/>
</dbReference>
<sequence>MSASRQDSSVFSDRTCPDTPLLVVLGAGDRVYYGYALQHIAARYPVALLDEKPGEWACDVSAATVEVDLAADEDVFRAVGAIAADRGVAGVLTYQDQHVELAARLADFFRVPGNTPSSATACRDQHLAQSLLTAADILSITPALAGDAGAGADAAVEHASALGGPVVLKPRILSGHAGGHRARHSREAREAFVTVRNPYQPGGQCAGTGGVLIEAYIDGPEIGVECVVLDPDTVHVAAVSRTFTRDQPSARESGHLVDAADPVLRDPRIGRLAASAVAAVGLSRGVVHVQMRLTHQGPRITEIGATLAGDLIPHLVHLATGLNLPQIAADLATDADPDLVPSQSRCAAVRFLYPSVTGHVTAVHCGIQAAWLERLVWTALPGEHVCASPSTSIRDRTALAVVTGGDPSSCRKRLQLVEERTGIHIQAGTA</sequence>
<keyword evidence="2 4" id="KW-0547">Nucleotide-binding</keyword>
<comment type="caution">
    <text evidence="6">The sequence shown here is derived from an EMBL/GenBank/DDBJ whole genome shotgun (WGS) entry which is preliminary data.</text>
</comment>
<evidence type="ECO:0000256" key="1">
    <source>
        <dbReference type="ARBA" id="ARBA00022598"/>
    </source>
</evidence>